<dbReference type="Proteomes" id="UP000261055">
    <property type="component" value="Unassembled WGS sequence"/>
</dbReference>
<dbReference type="EMBL" id="QSVQ01000008">
    <property type="protein sequence ID" value="RGO50777.1"/>
    <property type="molecule type" value="Genomic_DNA"/>
</dbReference>
<proteinExistence type="predicted"/>
<dbReference type="Proteomes" id="UP000260664">
    <property type="component" value="Unassembled WGS sequence"/>
</dbReference>
<reference evidence="3 4" key="1">
    <citation type="submission" date="2018-08" db="EMBL/GenBank/DDBJ databases">
        <title>A genome reference for cultivated species of the human gut microbiota.</title>
        <authorList>
            <person name="Zou Y."/>
            <person name="Xue W."/>
            <person name="Luo G."/>
        </authorList>
    </citation>
    <scope>NUCLEOTIDE SEQUENCE [LARGE SCALE GENOMIC DNA]</scope>
    <source>
        <strain evidence="2 4">OM02-12</strain>
        <strain evidence="1 3">TM09-19AC</strain>
    </source>
</reference>
<evidence type="ECO:0000313" key="1">
    <source>
        <dbReference type="EMBL" id="RGI83970.1"/>
    </source>
</evidence>
<organism evidence="1 3">
    <name type="scientific">Dorea formicigenerans</name>
    <dbReference type="NCBI Taxonomy" id="39486"/>
    <lineage>
        <taxon>Bacteria</taxon>
        <taxon>Bacillati</taxon>
        <taxon>Bacillota</taxon>
        <taxon>Clostridia</taxon>
        <taxon>Lachnospirales</taxon>
        <taxon>Lachnospiraceae</taxon>
        <taxon>Dorea</taxon>
    </lineage>
</organism>
<sequence length="64" mass="7723">MADTAIKEILFRHSAEQCKVCEVIPFDQIGHQIEYEKFKMIHEVIEEADLEDEYQEWRRAYGYV</sequence>
<evidence type="ECO:0008006" key="5">
    <source>
        <dbReference type="Google" id="ProtNLM"/>
    </source>
</evidence>
<comment type="caution">
    <text evidence="1">The sequence shown here is derived from an EMBL/GenBank/DDBJ whole genome shotgun (WGS) entry which is preliminary data.</text>
</comment>
<accession>A0A3E4F543</accession>
<dbReference type="EMBL" id="QSOI01000009">
    <property type="protein sequence ID" value="RGI83970.1"/>
    <property type="molecule type" value="Genomic_DNA"/>
</dbReference>
<dbReference type="AlphaFoldDB" id="A0A3E4F543"/>
<name>A0A3E4F543_9FIRM</name>
<keyword evidence="4" id="KW-1185">Reference proteome</keyword>
<dbReference type="RefSeq" id="WP_117495181.1">
    <property type="nucleotide sequence ID" value="NZ_QSOI01000009.1"/>
</dbReference>
<gene>
    <name evidence="2" type="ORF">DXB12_08165</name>
    <name evidence="1" type="ORF">DXD84_08765</name>
</gene>
<evidence type="ECO:0000313" key="3">
    <source>
        <dbReference type="Proteomes" id="UP000260664"/>
    </source>
</evidence>
<protein>
    <recommendedName>
        <fullName evidence="5">Phage protein</fullName>
    </recommendedName>
</protein>
<evidence type="ECO:0000313" key="4">
    <source>
        <dbReference type="Proteomes" id="UP000261055"/>
    </source>
</evidence>
<evidence type="ECO:0000313" key="2">
    <source>
        <dbReference type="EMBL" id="RGO50777.1"/>
    </source>
</evidence>